<evidence type="ECO:0000313" key="2">
    <source>
        <dbReference type="Proteomes" id="UP001172630"/>
    </source>
</evidence>
<protein>
    <submittedName>
        <fullName evidence="1">Uncharacterized protein</fullName>
    </submittedName>
</protein>
<gene>
    <name evidence="1" type="ORF">PY650_28770</name>
</gene>
<dbReference type="EMBL" id="JARFYN010000054">
    <property type="protein sequence ID" value="MDL2409552.1"/>
    <property type="molecule type" value="Genomic_DNA"/>
</dbReference>
<dbReference type="Proteomes" id="UP001172630">
    <property type="component" value="Unassembled WGS sequence"/>
</dbReference>
<dbReference type="RefSeq" id="WP_285883135.1">
    <property type="nucleotide sequence ID" value="NZ_JARFYN010000054.1"/>
</dbReference>
<evidence type="ECO:0000313" key="1">
    <source>
        <dbReference type="EMBL" id="MDL2409552.1"/>
    </source>
</evidence>
<proteinExistence type="predicted"/>
<name>A0ABT7KLV2_9HYPH</name>
<comment type="caution">
    <text evidence="1">The sequence shown here is derived from an EMBL/GenBank/DDBJ whole genome shotgun (WGS) entry which is preliminary data.</text>
</comment>
<organism evidence="1 2">
    <name type="scientific">Rhizobium calliandrae</name>
    <dbReference type="NCBI Taxonomy" id="1312182"/>
    <lineage>
        <taxon>Bacteria</taxon>
        <taxon>Pseudomonadati</taxon>
        <taxon>Pseudomonadota</taxon>
        <taxon>Alphaproteobacteria</taxon>
        <taxon>Hyphomicrobiales</taxon>
        <taxon>Rhizobiaceae</taxon>
        <taxon>Rhizobium/Agrobacterium group</taxon>
        <taxon>Rhizobium</taxon>
    </lineage>
</organism>
<keyword evidence="2" id="KW-1185">Reference proteome</keyword>
<sequence>MNREDSLAKQPEFGTSASAWGLRYPGLVMGTGGKNEVKEFTGMWGLKPDADLVAFTETLSREVPVWGGPGKTFSEATTMLGLIRTARWFVARVQDFDGYALFFISQFDGSLDKYFDDFVLNGKENLLKIWGHCVGCPTGPDVTARDVVEYIARGQIKTLACYDVAPSLSIGQIYKAADWYEKTLKFQRAVANGGNLDEQVDAFFDELAQPYKPVLSAAMIDTDVGRHWQYEDLAERTGK</sequence>
<accession>A0ABT7KLV2</accession>
<reference evidence="1" key="1">
    <citation type="submission" date="2023-06" db="EMBL/GenBank/DDBJ databases">
        <title>Phylogenetic Diversity of Rhizobium strains.</title>
        <authorList>
            <person name="Moura F.T."/>
            <person name="Helene L.C.F."/>
            <person name="Hungria M."/>
        </authorList>
    </citation>
    <scope>NUCLEOTIDE SEQUENCE</scope>
    <source>
        <strain evidence="1">CCGE524</strain>
    </source>
</reference>